<evidence type="ECO:0000256" key="2">
    <source>
        <dbReference type="SAM" id="SignalP"/>
    </source>
</evidence>
<keyword evidence="2" id="KW-0732">Signal</keyword>
<evidence type="ECO:0000313" key="3">
    <source>
        <dbReference type="EMBL" id="KAJ1919762.1"/>
    </source>
</evidence>
<gene>
    <name evidence="3" type="ORF">H4219_001791</name>
</gene>
<accession>A0A9W7ZZ85</accession>
<evidence type="ECO:0000313" key="4">
    <source>
        <dbReference type="Proteomes" id="UP001150538"/>
    </source>
</evidence>
<sequence length="194" mass="21803">MHLSHIHTAFIYLLITFLTISRTTNARIVVVEDGITWPEDPEANGNWESKLRPEYMELLKTMKYYQPYVYDDLTSVLDGSEIPSSYEEDWVTSANQALIDWLETAFSSSQVNTRYLGLPIPSLVTGSESEIDTEEYTVSEKSSEKSEDPKKFNFHFRSGGSQDEDSDSGSKRQISPVGYISAISTILVLGLVAV</sequence>
<dbReference type="OrthoDB" id="10550393at2759"/>
<comment type="caution">
    <text evidence="3">The sequence shown here is derived from an EMBL/GenBank/DDBJ whole genome shotgun (WGS) entry which is preliminary data.</text>
</comment>
<evidence type="ECO:0000256" key="1">
    <source>
        <dbReference type="SAM" id="MobiDB-lite"/>
    </source>
</evidence>
<feature type="chain" id="PRO_5040957117" evidence="2">
    <location>
        <begin position="27"/>
        <end position="194"/>
    </location>
</feature>
<name>A0A9W7ZZ85_9FUNG</name>
<keyword evidence="4" id="KW-1185">Reference proteome</keyword>
<feature type="region of interest" description="Disordered" evidence="1">
    <location>
        <begin position="134"/>
        <end position="173"/>
    </location>
</feature>
<protein>
    <submittedName>
        <fullName evidence="3">Uncharacterized protein</fullName>
    </submittedName>
</protein>
<dbReference type="Proteomes" id="UP001150538">
    <property type="component" value="Unassembled WGS sequence"/>
</dbReference>
<dbReference type="EMBL" id="JANBPU010000022">
    <property type="protein sequence ID" value="KAJ1919762.1"/>
    <property type="molecule type" value="Genomic_DNA"/>
</dbReference>
<feature type="compositionally biased region" description="Basic and acidic residues" evidence="1">
    <location>
        <begin position="141"/>
        <end position="151"/>
    </location>
</feature>
<organism evidence="3 4">
    <name type="scientific">Mycoemilia scoparia</name>
    <dbReference type="NCBI Taxonomy" id="417184"/>
    <lineage>
        <taxon>Eukaryota</taxon>
        <taxon>Fungi</taxon>
        <taxon>Fungi incertae sedis</taxon>
        <taxon>Zoopagomycota</taxon>
        <taxon>Kickxellomycotina</taxon>
        <taxon>Kickxellomycetes</taxon>
        <taxon>Kickxellales</taxon>
        <taxon>Kickxellaceae</taxon>
        <taxon>Mycoemilia</taxon>
    </lineage>
</organism>
<feature type="signal peptide" evidence="2">
    <location>
        <begin position="1"/>
        <end position="26"/>
    </location>
</feature>
<dbReference type="AlphaFoldDB" id="A0A9W7ZZ85"/>
<proteinExistence type="predicted"/>
<reference evidence="3" key="1">
    <citation type="submission" date="2022-07" db="EMBL/GenBank/DDBJ databases">
        <title>Phylogenomic reconstructions and comparative analyses of Kickxellomycotina fungi.</title>
        <authorList>
            <person name="Reynolds N.K."/>
            <person name="Stajich J.E."/>
            <person name="Barry K."/>
            <person name="Grigoriev I.V."/>
            <person name="Crous P."/>
            <person name="Smith M.E."/>
        </authorList>
    </citation>
    <scope>NUCLEOTIDE SEQUENCE</scope>
    <source>
        <strain evidence="3">NBRC 100468</strain>
    </source>
</reference>